<dbReference type="RefSeq" id="XP_040652570.1">
    <property type="nucleotide sequence ID" value="XM_040794893.1"/>
</dbReference>
<reference evidence="2 3" key="1">
    <citation type="journal article" date="2016" name="BMC Genomics">
        <title>Genome sequencing and secondary metabolism of the postharvest pathogen Penicillium griseofulvum.</title>
        <authorList>
            <person name="Banani H."/>
            <person name="Marcet-Houben M."/>
            <person name="Ballester A.R."/>
            <person name="Abbruscato P."/>
            <person name="Gonzalez-Candelas L."/>
            <person name="Gabaldon T."/>
            <person name="Spadaro D."/>
        </authorList>
    </citation>
    <scope>NUCLEOTIDE SEQUENCE [LARGE SCALE GENOMIC DNA]</scope>
    <source>
        <strain evidence="2 3">PG3</strain>
    </source>
</reference>
<gene>
    <name evidence="2" type="ORF">PGRI_071790</name>
</gene>
<evidence type="ECO:0000313" key="3">
    <source>
        <dbReference type="Proteomes" id="UP000070168"/>
    </source>
</evidence>
<dbReference type="GeneID" id="63710193"/>
<dbReference type="AlphaFoldDB" id="A0A135LYM7"/>
<dbReference type="PANTHER" id="PTHR21310:SF15">
    <property type="entry name" value="AMINOGLYCOSIDE PHOSPHOTRANSFERASE DOMAIN-CONTAINING PROTEIN"/>
    <property type="match status" value="1"/>
</dbReference>
<evidence type="ECO:0000259" key="1">
    <source>
        <dbReference type="Pfam" id="PF01636"/>
    </source>
</evidence>
<dbReference type="Proteomes" id="UP000070168">
    <property type="component" value="Unassembled WGS sequence"/>
</dbReference>
<keyword evidence="3" id="KW-1185">Reference proteome</keyword>
<dbReference type="PANTHER" id="PTHR21310">
    <property type="entry name" value="AMINOGLYCOSIDE PHOSPHOTRANSFERASE-RELATED-RELATED"/>
    <property type="match status" value="1"/>
</dbReference>
<name>A0A135LYM7_PENPA</name>
<comment type="caution">
    <text evidence="2">The sequence shown here is derived from an EMBL/GenBank/DDBJ whole genome shotgun (WGS) entry which is preliminary data.</text>
</comment>
<dbReference type="Pfam" id="PF01636">
    <property type="entry name" value="APH"/>
    <property type="match status" value="1"/>
</dbReference>
<proteinExistence type="predicted"/>
<dbReference type="STRING" id="5078.A0A135LYM7"/>
<dbReference type="Gene3D" id="3.90.1200.10">
    <property type="match status" value="1"/>
</dbReference>
<protein>
    <submittedName>
        <fullName evidence="2">Aminoglycoside phosphotransferase</fullName>
    </submittedName>
</protein>
<dbReference type="OrthoDB" id="5598852at2759"/>
<feature type="domain" description="Aminoglycoside phosphotransferase" evidence="1">
    <location>
        <begin position="188"/>
        <end position="354"/>
    </location>
</feature>
<dbReference type="InterPro" id="IPR051678">
    <property type="entry name" value="AGP_Transferase"/>
</dbReference>
<organism evidence="2 3">
    <name type="scientific">Penicillium patulum</name>
    <name type="common">Penicillium griseofulvum</name>
    <dbReference type="NCBI Taxonomy" id="5078"/>
    <lineage>
        <taxon>Eukaryota</taxon>
        <taxon>Fungi</taxon>
        <taxon>Dikarya</taxon>
        <taxon>Ascomycota</taxon>
        <taxon>Pezizomycotina</taxon>
        <taxon>Eurotiomycetes</taxon>
        <taxon>Eurotiomycetidae</taxon>
        <taxon>Eurotiales</taxon>
        <taxon>Aspergillaceae</taxon>
        <taxon>Penicillium</taxon>
    </lineage>
</organism>
<dbReference type="GO" id="GO:0016740">
    <property type="term" value="F:transferase activity"/>
    <property type="evidence" value="ECO:0007669"/>
    <property type="project" value="UniProtKB-KW"/>
</dbReference>
<dbReference type="InterPro" id="IPR002575">
    <property type="entry name" value="Aminoglycoside_PTrfase"/>
</dbReference>
<dbReference type="OMA" id="WEMANIM"/>
<evidence type="ECO:0000313" key="2">
    <source>
        <dbReference type="EMBL" id="KXG54035.1"/>
    </source>
</evidence>
<dbReference type="InterPro" id="IPR011009">
    <property type="entry name" value="Kinase-like_dom_sf"/>
</dbReference>
<dbReference type="SUPFAM" id="SSF56112">
    <property type="entry name" value="Protein kinase-like (PK-like)"/>
    <property type="match status" value="1"/>
</dbReference>
<dbReference type="EMBL" id="LHQR01000013">
    <property type="protein sequence ID" value="KXG54035.1"/>
    <property type="molecule type" value="Genomic_DNA"/>
</dbReference>
<keyword evidence="2" id="KW-0808">Transferase</keyword>
<sequence>MFASLKTTFAPSTIPSVLLVIGNLGSTQFAKIEVLHLLPENGTIERFGLATHSSSSTFHHRGAKEQAREHIGTVTLHVGDGGAPDSFLDAVETSIRKLRNDPSQFLKRPGPLYPTSLRSGSTVPAVGRRFFAHSPSTILKLGTHDGEGNMTALAHSILGSCVPRIICIVKIPIITCDASTPSRTQHGLVLTHQLGTPLVELWPSLTPPQRQTVKTDLCRLLVRMRKHRFSYYGRPNRQPYLLFSEFGVETYDCCASRSEWDDSRVRALQAKDPDTERTLALERVQRDTNGVDGWDHPVLSHGGLSDRNILVDPSTLAVTGFLDWEMANIMPAYFEYVAARLSGGHQPEWRRELLDVLRSVLRLESDPRCQEDMDAINVDEREEGYKRTMAAWDAVVDVERIAQGYDDNCRWTFETGLPDVSQNTGSVL</sequence>
<accession>A0A135LYM7</accession>